<sequence length="145" mass="16217">MRVFFDASVIITALLSPHGGSSFLIEHVKQGRIIGVTSQTVIDEITDPDKSQKLQKSKAEIEIFIANSKLLVRARLSQADIESYKDKIDVEDAHLIAGASFTKCNYLVSLDKKHVVREDVKKQFLPLVIVSPKELLEKLVAEMKL</sequence>
<protein>
    <recommendedName>
        <fullName evidence="1">PIN domain-containing protein</fullName>
    </recommendedName>
</protein>
<dbReference type="PANTHER" id="PTHR34610:SF4">
    <property type="entry name" value="SLL8027 PROTEIN"/>
    <property type="match status" value="1"/>
</dbReference>
<accession>A0A0G1CJG7</accession>
<feature type="domain" description="PIN" evidence="1">
    <location>
        <begin position="1"/>
        <end position="116"/>
    </location>
</feature>
<dbReference type="AlphaFoldDB" id="A0A0G1CJG7"/>
<dbReference type="Proteomes" id="UP000034543">
    <property type="component" value="Unassembled WGS sequence"/>
</dbReference>
<dbReference type="SUPFAM" id="SSF88723">
    <property type="entry name" value="PIN domain-like"/>
    <property type="match status" value="1"/>
</dbReference>
<gene>
    <name evidence="2" type="ORF">UV59_C0006G0073</name>
</gene>
<dbReference type="PANTHER" id="PTHR34610">
    <property type="entry name" value="SSL7007 PROTEIN"/>
    <property type="match status" value="1"/>
</dbReference>
<dbReference type="EMBL" id="LCFB01000006">
    <property type="protein sequence ID" value="KKS85617.1"/>
    <property type="molecule type" value="Genomic_DNA"/>
</dbReference>
<evidence type="ECO:0000313" key="3">
    <source>
        <dbReference type="Proteomes" id="UP000034543"/>
    </source>
</evidence>
<evidence type="ECO:0000259" key="1">
    <source>
        <dbReference type="SMART" id="SM00670"/>
    </source>
</evidence>
<dbReference type="InterPro" id="IPR002716">
    <property type="entry name" value="PIN_dom"/>
</dbReference>
<dbReference type="InterPro" id="IPR002850">
    <property type="entry name" value="PIN_toxin-like"/>
</dbReference>
<name>A0A0G1CJG7_9BACT</name>
<organism evidence="2 3">
    <name type="scientific">Candidatus Gottesmanbacteria bacterium GW2011_GWA1_43_11</name>
    <dbReference type="NCBI Taxonomy" id="1618436"/>
    <lineage>
        <taxon>Bacteria</taxon>
        <taxon>Candidatus Gottesmaniibacteriota</taxon>
    </lineage>
</organism>
<dbReference type="STRING" id="1618436.UV59_C0006G0073"/>
<dbReference type="Pfam" id="PF13470">
    <property type="entry name" value="PIN_3"/>
    <property type="match status" value="1"/>
</dbReference>
<dbReference type="SMART" id="SM00670">
    <property type="entry name" value="PINc"/>
    <property type="match status" value="1"/>
</dbReference>
<evidence type="ECO:0000313" key="2">
    <source>
        <dbReference type="EMBL" id="KKS85617.1"/>
    </source>
</evidence>
<reference evidence="2 3" key="1">
    <citation type="journal article" date="2015" name="Nature">
        <title>rRNA introns, odd ribosomes, and small enigmatic genomes across a large radiation of phyla.</title>
        <authorList>
            <person name="Brown C.T."/>
            <person name="Hug L.A."/>
            <person name="Thomas B.C."/>
            <person name="Sharon I."/>
            <person name="Castelle C.J."/>
            <person name="Singh A."/>
            <person name="Wilkins M.J."/>
            <person name="Williams K.H."/>
            <person name="Banfield J.F."/>
        </authorList>
    </citation>
    <scope>NUCLEOTIDE SEQUENCE [LARGE SCALE GENOMIC DNA]</scope>
</reference>
<comment type="caution">
    <text evidence="2">The sequence shown here is derived from an EMBL/GenBank/DDBJ whole genome shotgun (WGS) entry which is preliminary data.</text>
</comment>
<proteinExistence type="predicted"/>
<dbReference type="InterPro" id="IPR029060">
    <property type="entry name" value="PIN-like_dom_sf"/>
</dbReference>
<dbReference type="NCBIfam" id="TIGR00305">
    <property type="entry name" value="putative toxin-antitoxin system toxin component, PIN family"/>
    <property type="match status" value="1"/>
</dbReference>